<accession>A0ABR7HTY8</accession>
<evidence type="ECO:0000313" key="2">
    <source>
        <dbReference type="Proteomes" id="UP000660021"/>
    </source>
</evidence>
<protein>
    <submittedName>
        <fullName evidence="1">SIR2 family protein</fullName>
    </submittedName>
</protein>
<sequence length="328" mass="38048">MKRQVSFVYPMKGPGRPQILLIGNGLEYKSGQRSWEQLVRDLTLPEKREMSGVESLPFPLRYELLSTPSTSPTPMGHEDILQEEKRLAQAMKAMVHRSNPLLEKLPGLRMDHIFTTNYSYCLEQAFFPHRNFGCSRTRSQFRFDLRDRESKAIQTREVQYRLHTGYFFPAGPDTPQGTGLWHIHGESSVPQGIILGHDRYGRLLARIVQCCQNTAQRTSRTNVGKLPFLSWPSLFLFGDVYILGFGFDSCEFDLWWLLRRKQRERNGDGKVYFYDKPPFDAQKKMHHFLLQANGAEVRTAGATDRTDYDTFYAAAIQEIRQTVEQRRT</sequence>
<dbReference type="RefSeq" id="WP_186963784.1">
    <property type="nucleotide sequence ID" value="NZ_JACOPR010000005.1"/>
</dbReference>
<gene>
    <name evidence="1" type="ORF">H8S34_09110</name>
</gene>
<reference evidence="1 2" key="1">
    <citation type="submission" date="2020-08" db="EMBL/GenBank/DDBJ databases">
        <title>Genome public.</title>
        <authorList>
            <person name="Liu C."/>
            <person name="Sun Q."/>
        </authorList>
    </citation>
    <scope>NUCLEOTIDE SEQUENCE [LARGE SCALE GENOMIC DNA]</scope>
    <source>
        <strain evidence="1 2">New-38</strain>
    </source>
</reference>
<dbReference type="Pfam" id="PF13289">
    <property type="entry name" value="SIR2_2"/>
    <property type="match status" value="1"/>
</dbReference>
<evidence type="ECO:0000313" key="1">
    <source>
        <dbReference type="EMBL" id="MBC5730985.1"/>
    </source>
</evidence>
<comment type="caution">
    <text evidence="1">The sequence shown here is derived from an EMBL/GenBank/DDBJ whole genome shotgun (WGS) entry which is preliminary data.</text>
</comment>
<keyword evidence="2" id="KW-1185">Reference proteome</keyword>
<proteinExistence type="predicted"/>
<dbReference type="Proteomes" id="UP000660021">
    <property type="component" value="Unassembled WGS sequence"/>
</dbReference>
<name>A0ABR7HTY8_9FIRM</name>
<dbReference type="EMBL" id="JACOPR010000005">
    <property type="protein sequence ID" value="MBC5730985.1"/>
    <property type="molecule type" value="Genomic_DNA"/>
</dbReference>
<organism evidence="1 2">
    <name type="scientific">Pseudoflavonifractor hominis</name>
    <dbReference type="NCBI Taxonomy" id="2763059"/>
    <lineage>
        <taxon>Bacteria</taxon>
        <taxon>Bacillati</taxon>
        <taxon>Bacillota</taxon>
        <taxon>Clostridia</taxon>
        <taxon>Eubacteriales</taxon>
        <taxon>Oscillospiraceae</taxon>
        <taxon>Pseudoflavonifractor</taxon>
    </lineage>
</organism>